<dbReference type="Proteomes" id="UP001264335">
    <property type="component" value="Unassembled WGS sequence"/>
</dbReference>
<accession>A0AAJ2MHU4</accession>
<evidence type="ECO:0000259" key="4">
    <source>
        <dbReference type="PROSITE" id="PS01124"/>
    </source>
</evidence>
<dbReference type="GO" id="GO:0003700">
    <property type="term" value="F:DNA-binding transcription factor activity"/>
    <property type="evidence" value="ECO:0007669"/>
    <property type="project" value="InterPro"/>
</dbReference>
<feature type="domain" description="HTH araC/xylS-type" evidence="4">
    <location>
        <begin position="173"/>
        <end position="271"/>
    </location>
</feature>
<dbReference type="Gene3D" id="2.60.120.280">
    <property type="entry name" value="Regulatory protein AraC"/>
    <property type="match status" value="1"/>
</dbReference>
<dbReference type="PROSITE" id="PS01124">
    <property type="entry name" value="HTH_ARAC_FAMILY_2"/>
    <property type="match status" value="1"/>
</dbReference>
<evidence type="ECO:0000256" key="1">
    <source>
        <dbReference type="ARBA" id="ARBA00023015"/>
    </source>
</evidence>
<evidence type="ECO:0000313" key="6">
    <source>
        <dbReference type="EMBL" id="MDT2516895.1"/>
    </source>
</evidence>
<dbReference type="InterPro" id="IPR009057">
    <property type="entry name" value="Homeodomain-like_sf"/>
</dbReference>
<evidence type="ECO:0000256" key="2">
    <source>
        <dbReference type="ARBA" id="ARBA00023125"/>
    </source>
</evidence>
<organism evidence="5 7">
    <name type="scientific">Enterococcus avium</name>
    <name type="common">Streptococcus avium</name>
    <dbReference type="NCBI Taxonomy" id="33945"/>
    <lineage>
        <taxon>Bacteria</taxon>
        <taxon>Bacillati</taxon>
        <taxon>Bacillota</taxon>
        <taxon>Bacilli</taxon>
        <taxon>Lactobacillales</taxon>
        <taxon>Enterococcaceae</taxon>
        <taxon>Enterococcus</taxon>
    </lineage>
</organism>
<evidence type="ECO:0000313" key="7">
    <source>
        <dbReference type="Proteomes" id="UP001260773"/>
    </source>
</evidence>
<sequence length="289" mass="33177">MEKSFVKTYTFDTQKDLKLLFTGKAACGALHSFGPAVRPNYIIHIVTSGKGIYQIDNQKYHVSAGQGFIIPPDKLTFYQADREDPWNYYWAAFTGDLAASYLEGLGFDQNHPIFYVVHQEEIITILEKSFLLDQTSIYSELMLSSLLYEFLALLQQSKEQISTTNQASNPHVQSAIDYIKANYAADISIQSLAHALSLNRSYLSAIFKKEMNLTLQQYLTEYRLTRSAELLSISDFSIEAVAEYSGYRDPLVFSKAFKRKYELTPTQYRKKNLERQQRYDKTGESFTVE</sequence>
<dbReference type="SUPFAM" id="SSF46689">
    <property type="entry name" value="Homeodomain-like"/>
    <property type="match status" value="2"/>
</dbReference>
<dbReference type="PROSITE" id="PS00041">
    <property type="entry name" value="HTH_ARAC_FAMILY_1"/>
    <property type="match status" value="1"/>
</dbReference>
<keyword evidence="1" id="KW-0805">Transcription regulation</keyword>
<gene>
    <name evidence="5" type="ORF">P7D43_19425</name>
    <name evidence="6" type="ORF">P7D79_21980</name>
</gene>
<evidence type="ECO:0000313" key="5">
    <source>
        <dbReference type="EMBL" id="MDT2404542.1"/>
    </source>
</evidence>
<dbReference type="InterPro" id="IPR018060">
    <property type="entry name" value="HTH_AraC"/>
</dbReference>
<evidence type="ECO:0000256" key="3">
    <source>
        <dbReference type="ARBA" id="ARBA00023163"/>
    </source>
</evidence>
<dbReference type="Pfam" id="PF12833">
    <property type="entry name" value="HTH_18"/>
    <property type="match status" value="1"/>
</dbReference>
<dbReference type="Pfam" id="PF02311">
    <property type="entry name" value="AraC_binding"/>
    <property type="match status" value="1"/>
</dbReference>
<evidence type="ECO:0000313" key="8">
    <source>
        <dbReference type="Proteomes" id="UP001264335"/>
    </source>
</evidence>
<dbReference type="SMART" id="SM00342">
    <property type="entry name" value="HTH_ARAC"/>
    <property type="match status" value="1"/>
</dbReference>
<dbReference type="SUPFAM" id="SSF51215">
    <property type="entry name" value="Regulatory protein AraC"/>
    <property type="match status" value="1"/>
</dbReference>
<keyword evidence="2" id="KW-0238">DNA-binding</keyword>
<dbReference type="CDD" id="cd06986">
    <property type="entry name" value="cupin_MmsR-like_N"/>
    <property type="match status" value="1"/>
</dbReference>
<dbReference type="EMBL" id="JARPWY010000115">
    <property type="protein sequence ID" value="MDT2516895.1"/>
    <property type="molecule type" value="Genomic_DNA"/>
</dbReference>
<name>A0AAJ2MHU4_ENTAV</name>
<dbReference type="EMBL" id="JARPWH010000113">
    <property type="protein sequence ID" value="MDT2404542.1"/>
    <property type="molecule type" value="Genomic_DNA"/>
</dbReference>
<dbReference type="AlphaFoldDB" id="A0AAJ2MHU4"/>
<dbReference type="RefSeq" id="WP_048721655.1">
    <property type="nucleotide sequence ID" value="NZ_JADPDV010000112.1"/>
</dbReference>
<reference evidence="5 8" key="1">
    <citation type="submission" date="2023-03" db="EMBL/GenBank/DDBJ databases">
        <authorList>
            <person name="Shen W."/>
            <person name="Cai J."/>
        </authorList>
    </citation>
    <scope>NUCLEOTIDE SEQUENCE</scope>
    <source>
        <strain evidence="5">P33-2</strain>
        <strain evidence="6 8">Y2</strain>
    </source>
</reference>
<proteinExistence type="predicted"/>
<dbReference type="InterPro" id="IPR018062">
    <property type="entry name" value="HTH_AraC-typ_CS"/>
</dbReference>
<keyword evidence="3" id="KW-0804">Transcription</keyword>
<protein>
    <submittedName>
        <fullName evidence="5">AraC family transcriptional regulator</fullName>
    </submittedName>
</protein>
<dbReference type="Proteomes" id="UP001260773">
    <property type="component" value="Unassembled WGS sequence"/>
</dbReference>
<dbReference type="GO" id="GO:0043565">
    <property type="term" value="F:sequence-specific DNA binding"/>
    <property type="evidence" value="ECO:0007669"/>
    <property type="project" value="InterPro"/>
</dbReference>
<dbReference type="PANTHER" id="PTHR43280:SF30">
    <property type="entry name" value="MMSAB OPERON REGULATORY PROTEIN"/>
    <property type="match status" value="1"/>
</dbReference>
<dbReference type="InterPro" id="IPR003313">
    <property type="entry name" value="AraC-bd"/>
</dbReference>
<dbReference type="PANTHER" id="PTHR43280">
    <property type="entry name" value="ARAC-FAMILY TRANSCRIPTIONAL REGULATOR"/>
    <property type="match status" value="1"/>
</dbReference>
<dbReference type="InterPro" id="IPR037923">
    <property type="entry name" value="HTH-like"/>
</dbReference>
<dbReference type="Gene3D" id="1.10.10.60">
    <property type="entry name" value="Homeodomain-like"/>
    <property type="match status" value="2"/>
</dbReference>
<comment type="caution">
    <text evidence="5">The sequence shown here is derived from an EMBL/GenBank/DDBJ whole genome shotgun (WGS) entry which is preliminary data.</text>
</comment>